<dbReference type="VEuPathDB" id="FungiDB:BTJ68_13336"/>
<gene>
    <name evidence="2" type="ORF">D0860_06531</name>
</gene>
<dbReference type="Pfam" id="PF11905">
    <property type="entry name" value="DUF3425"/>
    <property type="match status" value="1"/>
</dbReference>
<dbReference type="EMBL" id="QWIS01000152">
    <property type="protein sequence ID" value="RMZ04104.1"/>
    <property type="molecule type" value="Genomic_DNA"/>
</dbReference>
<protein>
    <recommendedName>
        <fullName evidence="4">BZIP domain-containing protein</fullName>
    </recommendedName>
</protein>
<feature type="region of interest" description="Disordered" evidence="1">
    <location>
        <begin position="71"/>
        <end position="142"/>
    </location>
</feature>
<sequence length="313" mass="34363">MFKKTIVNTFLLTRGYHWKSQLTHHANASSILLLSAQSLYALYALFRNNPNYGGGRGKNDPVERRRIQNRLNQRAFRQRQRAGESPKMYKPRTASTPASQHSGSEDGNDITSPGADSSSASSPEADSPDSAGSGGTQSRTVTDSYGRVWDELGQLINRNLMTAAATNAQRLGISLAALQSGIASTSPQFPRAALAALKPIELQHQIVHDPIIDTIPHARLRFNILRAICNQQIDAAQLSKSIRGSGALENVNGNWQRGGLVVWSTPEQVGSWEISESFLRRWAFLLQGCEDLIAVTNTWRSKRGERLFPASVA</sequence>
<dbReference type="AlphaFoldDB" id="A0A3M7GSN5"/>
<evidence type="ECO:0008006" key="4">
    <source>
        <dbReference type="Google" id="ProtNLM"/>
    </source>
</evidence>
<dbReference type="CDD" id="cd14688">
    <property type="entry name" value="bZIP_YAP"/>
    <property type="match status" value="1"/>
</dbReference>
<dbReference type="InterPro" id="IPR021833">
    <property type="entry name" value="DUF3425"/>
</dbReference>
<evidence type="ECO:0000313" key="3">
    <source>
        <dbReference type="Proteomes" id="UP000280598"/>
    </source>
</evidence>
<evidence type="ECO:0000313" key="2">
    <source>
        <dbReference type="EMBL" id="RMZ04104.1"/>
    </source>
</evidence>
<name>A0A3M7GSN5_HORWE</name>
<accession>A0A3M7GSN5</accession>
<dbReference type="PANTHER" id="PTHR38116">
    <property type="entry name" value="CHROMOSOME 7, WHOLE GENOME SHOTGUN SEQUENCE"/>
    <property type="match status" value="1"/>
</dbReference>
<organism evidence="2 3">
    <name type="scientific">Hortaea werneckii</name>
    <name type="common">Black yeast</name>
    <name type="synonym">Cladosporium werneckii</name>
    <dbReference type="NCBI Taxonomy" id="91943"/>
    <lineage>
        <taxon>Eukaryota</taxon>
        <taxon>Fungi</taxon>
        <taxon>Dikarya</taxon>
        <taxon>Ascomycota</taxon>
        <taxon>Pezizomycotina</taxon>
        <taxon>Dothideomycetes</taxon>
        <taxon>Dothideomycetidae</taxon>
        <taxon>Mycosphaerellales</taxon>
        <taxon>Teratosphaeriaceae</taxon>
        <taxon>Hortaea</taxon>
    </lineage>
</organism>
<reference evidence="2 3" key="1">
    <citation type="journal article" date="2018" name="BMC Genomics">
        <title>Genomic evidence for intraspecific hybridization in a clonal and extremely halotolerant yeast.</title>
        <authorList>
            <person name="Gostincar C."/>
            <person name="Stajich J.E."/>
            <person name="Zupancic J."/>
            <person name="Zalar P."/>
            <person name="Gunde-Cimerman N."/>
        </authorList>
    </citation>
    <scope>NUCLEOTIDE SEQUENCE [LARGE SCALE GENOMIC DNA]</scope>
    <source>
        <strain evidence="2 3">EXF-562</strain>
    </source>
</reference>
<evidence type="ECO:0000256" key="1">
    <source>
        <dbReference type="SAM" id="MobiDB-lite"/>
    </source>
</evidence>
<dbReference type="Proteomes" id="UP000280598">
    <property type="component" value="Unassembled WGS sequence"/>
</dbReference>
<dbReference type="PANTHER" id="PTHR38116:SF9">
    <property type="entry name" value="BZIP DOMAIN-CONTAINING PROTEIN"/>
    <property type="match status" value="1"/>
</dbReference>
<proteinExistence type="predicted"/>
<feature type="compositionally biased region" description="Polar residues" evidence="1">
    <location>
        <begin position="93"/>
        <end position="102"/>
    </location>
</feature>
<feature type="compositionally biased region" description="Low complexity" evidence="1">
    <location>
        <begin position="112"/>
        <end position="131"/>
    </location>
</feature>
<comment type="caution">
    <text evidence="2">The sequence shown here is derived from an EMBL/GenBank/DDBJ whole genome shotgun (WGS) entry which is preliminary data.</text>
</comment>